<keyword evidence="2" id="KW-0472">Membrane</keyword>
<feature type="transmembrane region" description="Helical" evidence="2">
    <location>
        <begin position="20"/>
        <end position="44"/>
    </location>
</feature>
<name>A0A7Z0K9J8_9MICC</name>
<feature type="transmembrane region" description="Helical" evidence="2">
    <location>
        <begin position="56"/>
        <end position="76"/>
    </location>
</feature>
<feature type="region of interest" description="Disordered" evidence="1">
    <location>
        <begin position="142"/>
        <end position="173"/>
    </location>
</feature>
<keyword evidence="4" id="KW-1185">Reference proteome</keyword>
<comment type="caution">
    <text evidence="3">The sequence shown here is derived from an EMBL/GenBank/DDBJ whole genome shotgun (WGS) entry which is preliminary data.</text>
</comment>
<sequence>MASVGLRRTAATCAALSGVVHLVLLGHGGLLMSLAMAAMAVVCLPCAGHLWRGESLRAWTTVAVMSVGMLILHLRLMRPNGAEAGNPDGLEVEVSHHGGGVGLAEMHEPLMHLALGLATTEVLLVLAAMCWQLRWRRRQGRGRAARVEETAHSRPRRLQEKTTSSLQLSRTVK</sequence>
<dbReference type="EMBL" id="JACCFY010000001">
    <property type="protein sequence ID" value="NYJ78814.1"/>
    <property type="molecule type" value="Genomic_DNA"/>
</dbReference>
<evidence type="ECO:0000313" key="3">
    <source>
        <dbReference type="EMBL" id="NYJ78814.1"/>
    </source>
</evidence>
<keyword evidence="2" id="KW-1133">Transmembrane helix</keyword>
<proteinExistence type="predicted"/>
<reference evidence="3 4" key="1">
    <citation type="submission" date="2020-07" db="EMBL/GenBank/DDBJ databases">
        <title>Sequencing the genomes of 1000 actinobacteria strains.</title>
        <authorList>
            <person name="Klenk H.-P."/>
        </authorList>
    </citation>
    <scope>NUCLEOTIDE SEQUENCE [LARGE SCALE GENOMIC DNA]</scope>
    <source>
        <strain evidence="3 4">DSM 15475</strain>
    </source>
</reference>
<dbReference type="Proteomes" id="UP000535437">
    <property type="component" value="Unassembled WGS sequence"/>
</dbReference>
<evidence type="ECO:0000256" key="1">
    <source>
        <dbReference type="SAM" id="MobiDB-lite"/>
    </source>
</evidence>
<protein>
    <submittedName>
        <fullName evidence="3">Uncharacterized protein</fullName>
    </submittedName>
</protein>
<dbReference type="RefSeq" id="WP_179542109.1">
    <property type="nucleotide sequence ID" value="NZ_BAAALL010000001.1"/>
</dbReference>
<feature type="transmembrane region" description="Helical" evidence="2">
    <location>
        <begin position="110"/>
        <end position="131"/>
    </location>
</feature>
<organism evidence="3 4">
    <name type="scientific">Nesterenkonia xinjiangensis</name>
    <dbReference type="NCBI Taxonomy" id="225327"/>
    <lineage>
        <taxon>Bacteria</taxon>
        <taxon>Bacillati</taxon>
        <taxon>Actinomycetota</taxon>
        <taxon>Actinomycetes</taxon>
        <taxon>Micrococcales</taxon>
        <taxon>Micrococcaceae</taxon>
        <taxon>Nesterenkonia</taxon>
    </lineage>
</organism>
<evidence type="ECO:0000313" key="4">
    <source>
        <dbReference type="Proteomes" id="UP000535437"/>
    </source>
</evidence>
<gene>
    <name evidence="3" type="ORF">HNR09_002225</name>
</gene>
<evidence type="ECO:0000256" key="2">
    <source>
        <dbReference type="SAM" id="Phobius"/>
    </source>
</evidence>
<keyword evidence="2" id="KW-0812">Transmembrane</keyword>
<dbReference type="AlphaFoldDB" id="A0A7Z0K9J8"/>
<feature type="compositionally biased region" description="Polar residues" evidence="1">
    <location>
        <begin position="161"/>
        <end position="173"/>
    </location>
</feature>
<feature type="compositionally biased region" description="Basic and acidic residues" evidence="1">
    <location>
        <begin position="145"/>
        <end position="160"/>
    </location>
</feature>
<accession>A0A7Z0K9J8</accession>